<keyword evidence="2" id="KW-1185">Reference proteome</keyword>
<comment type="caution">
    <text evidence="1">The sequence shown here is derived from an EMBL/GenBank/DDBJ whole genome shotgun (WGS) entry which is preliminary data.</text>
</comment>
<organism evidence="1 2">
    <name type="scientific">Podospora aff. communis PSN243</name>
    <dbReference type="NCBI Taxonomy" id="3040156"/>
    <lineage>
        <taxon>Eukaryota</taxon>
        <taxon>Fungi</taxon>
        <taxon>Dikarya</taxon>
        <taxon>Ascomycota</taxon>
        <taxon>Pezizomycotina</taxon>
        <taxon>Sordariomycetes</taxon>
        <taxon>Sordariomycetidae</taxon>
        <taxon>Sordariales</taxon>
        <taxon>Podosporaceae</taxon>
        <taxon>Podospora</taxon>
    </lineage>
</organism>
<sequence>MALRAMEFLYHPARQQAWDAHWLSLFRCFDAALGTKAVVPKDSLQSVLALQGLMVDQICQVAPAHGTDVNKICTIVAQWQHMTDLLAEANDGIYPRGGIYEDAFWRLVTVDVIDQNDADYSADTLRRASAEDEEFCRLEWNPETRTGVSNVNSCGRHILHDSLGIDRASEPGT</sequence>
<reference evidence="1" key="2">
    <citation type="submission" date="2023-05" db="EMBL/GenBank/DDBJ databases">
        <authorList>
            <consortium name="Lawrence Berkeley National Laboratory"/>
            <person name="Steindorff A."/>
            <person name="Hensen N."/>
            <person name="Bonometti L."/>
            <person name="Westerberg I."/>
            <person name="Brannstrom I.O."/>
            <person name="Guillou S."/>
            <person name="Cros-Aarteil S."/>
            <person name="Calhoun S."/>
            <person name="Haridas S."/>
            <person name="Kuo A."/>
            <person name="Mondo S."/>
            <person name="Pangilinan J."/>
            <person name="Riley R."/>
            <person name="Labutti K."/>
            <person name="Andreopoulos B."/>
            <person name="Lipzen A."/>
            <person name="Chen C."/>
            <person name="Yanf M."/>
            <person name="Daum C."/>
            <person name="Ng V."/>
            <person name="Clum A."/>
            <person name="Ohm R."/>
            <person name="Martin F."/>
            <person name="Silar P."/>
            <person name="Natvig D."/>
            <person name="Lalanne C."/>
            <person name="Gautier V."/>
            <person name="Ament-Velasquez S.L."/>
            <person name="Kruys A."/>
            <person name="Hutchinson M.I."/>
            <person name="Powell A.J."/>
            <person name="Barry K."/>
            <person name="Miller A.N."/>
            <person name="Grigoriev I.V."/>
            <person name="Debuchy R."/>
            <person name="Gladieux P."/>
            <person name="Thoren M.H."/>
            <person name="Johannesson H."/>
        </authorList>
    </citation>
    <scope>NUCLEOTIDE SEQUENCE</scope>
    <source>
        <strain evidence="1">PSN243</strain>
    </source>
</reference>
<reference evidence="1" key="1">
    <citation type="journal article" date="2023" name="Mol. Phylogenet. Evol.">
        <title>Genome-scale phylogeny and comparative genomics of the fungal order Sordariales.</title>
        <authorList>
            <person name="Hensen N."/>
            <person name="Bonometti L."/>
            <person name="Westerberg I."/>
            <person name="Brannstrom I.O."/>
            <person name="Guillou S."/>
            <person name="Cros-Aarteil S."/>
            <person name="Calhoun S."/>
            <person name="Haridas S."/>
            <person name="Kuo A."/>
            <person name="Mondo S."/>
            <person name="Pangilinan J."/>
            <person name="Riley R."/>
            <person name="LaButti K."/>
            <person name="Andreopoulos B."/>
            <person name="Lipzen A."/>
            <person name="Chen C."/>
            <person name="Yan M."/>
            <person name="Daum C."/>
            <person name="Ng V."/>
            <person name="Clum A."/>
            <person name="Steindorff A."/>
            <person name="Ohm R.A."/>
            <person name="Martin F."/>
            <person name="Silar P."/>
            <person name="Natvig D.O."/>
            <person name="Lalanne C."/>
            <person name="Gautier V."/>
            <person name="Ament-Velasquez S.L."/>
            <person name="Kruys A."/>
            <person name="Hutchinson M.I."/>
            <person name="Powell A.J."/>
            <person name="Barry K."/>
            <person name="Miller A.N."/>
            <person name="Grigoriev I.V."/>
            <person name="Debuchy R."/>
            <person name="Gladieux P."/>
            <person name="Hiltunen Thoren M."/>
            <person name="Johannesson H."/>
        </authorList>
    </citation>
    <scope>NUCLEOTIDE SEQUENCE</scope>
    <source>
        <strain evidence="1">PSN243</strain>
    </source>
</reference>
<dbReference type="Proteomes" id="UP001321760">
    <property type="component" value="Unassembled WGS sequence"/>
</dbReference>
<evidence type="ECO:0000313" key="1">
    <source>
        <dbReference type="EMBL" id="KAK4445838.1"/>
    </source>
</evidence>
<gene>
    <name evidence="1" type="ORF">QBC34DRAFT_471748</name>
</gene>
<dbReference type="AlphaFoldDB" id="A0AAV9GBI6"/>
<name>A0AAV9GBI6_9PEZI</name>
<accession>A0AAV9GBI6</accession>
<evidence type="ECO:0000313" key="2">
    <source>
        <dbReference type="Proteomes" id="UP001321760"/>
    </source>
</evidence>
<protein>
    <submittedName>
        <fullName evidence="1">Uncharacterized protein</fullName>
    </submittedName>
</protein>
<dbReference type="EMBL" id="MU865962">
    <property type="protein sequence ID" value="KAK4445838.1"/>
    <property type="molecule type" value="Genomic_DNA"/>
</dbReference>
<proteinExistence type="predicted"/>